<dbReference type="AlphaFoldDB" id="A0A1G4YLE5"/>
<sequence length="248" mass="25801">MKLATHVHGSGPRRVALVHGLGADGALWRGLVERLLAAGGVTVTTVDLRGHGASDRAEAYTVAAFADDLVETLPTGLDVVVGHSLGGCVLERAVQRLDPACAVYLDPGFRLGLPTTGLTGRLFWATAPVGLTVAALVQKWRSRGRPAPSPDDAVLRDAAAARFDRTMAVGVFRDVAHAPAPVAAPAVPSTVVLSDDSPAVLPDATAAQLASLGWDVRRVTGIGHDFWLQDAERTYASVADLLLGDAAR</sequence>
<dbReference type="RefSeq" id="WP_092805818.1">
    <property type="nucleotide sequence ID" value="NZ_FMUH01000005.1"/>
</dbReference>
<dbReference type="Pfam" id="PF12697">
    <property type="entry name" value="Abhydrolase_6"/>
    <property type="match status" value="1"/>
</dbReference>
<dbReference type="GO" id="GO:0016787">
    <property type="term" value="F:hydrolase activity"/>
    <property type="evidence" value="ECO:0007669"/>
    <property type="project" value="UniProtKB-KW"/>
</dbReference>
<proteinExistence type="predicted"/>
<evidence type="ECO:0000259" key="1">
    <source>
        <dbReference type="Pfam" id="PF12697"/>
    </source>
</evidence>
<dbReference type="PANTHER" id="PTHR43194:SF2">
    <property type="entry name" value="PEROXISOMAL MEMBRANE PROTEIN LPX1"/>
    <property type="match status" value="1"/>
</dbReference>
<keyword evidence="3" id="KW-1185">Reference proteome</keyword>
<evidence type="ECO:0000313" key="3">
    <source>
        <dbReference type="Proteomes" id="UP000198981"/>
    </source>
</evidence>
<dbReference type="Proteomes" id="UP000198981">
    <property type="component" value="Unassembled WGS sequence"/>
</dbReference>
<dbReference type="Gene3D" id="3.40.50.1820">
    <property type="entry name" value="alpha/beta hydrolase"/>
    <property type="match status" value="1"/>
</dbReference>
<organism evidence="2 3">
    <name type="scientific">Klenkia marina</name>
    <dbReference type="NCBI Taxonomy" id="1960309"/>
    <lineage>
        <taxon>Bacteria</taxon>
        <taxon>Bacillati</taxon>
        <taxon>Actinomycetota</taxon>
        <taxon>Actinomycetes</taxon>
        <taxon>Geodermatophilales</taxon>
        <taxon>Geodermatophilaceae</taxon>
        <taxon>Klenkia</taxon>
    </lineage>
</organism>
<dbReference type="InterPro" id="IPR050228">
    <property type="entry name" value="Carboxylesterase_BioH"/>
</dbReference>
<gene>
    <name evidence="2" type="ORF">SAMN03159343_3058</name>
</gene>
<evidence type="ECO:0000313" key="2">
    <source>
        <dbReference type="EMBL" id="SCX54317.1"/>
    </source>
</evidence>
<dbReference type="STRING" id="1960309.SAMN03159343_3058"/>
<keyword evidence="2" id="KW-0378">Hydrolase</keyword>
<reference evidence="3" key="1">
    <citation type="submission" date="2016-10" db="EMBL/GenBank/DDBJ databases">
        <authorList>
            <person name="Varghese N."/>
            <person name="Submissions S."/>
        </authorList>
    </citation>
    <scope>NUCLEOTIDE SEQUENCE [LARGE SCALE GENOMIC DNA]</scope>
    <source>
        <strain evidence="3">DSM 45722</strain>
    </source>
</reference>
<accession>A0A1G4YLE5</accession>
<protein>
    <submittedName>
        <fullName evidence="2">Alpha/beta hydrolase family protein</fullName>
    </submittedName>
</protein>
<dbReference type="OrthoDB" id="2987348at2"/>
<dbReference type="InterPro" id="IPR000073">
    <property type="entry name" value="AB_hydrolase_1"/>
</dbReference>
<dbReference type="InterPro" id="IPR029058">
    <property type="entry name" value="AB_hydrolase_fold"/>
</dbReference>
<dbReference type="PANTHER" id="PTHR43194">
    <property type="entry name" value="HYDROLASE ALPHA/BETA FOLD FAMILY"/>
    <property type="match status" value="1"/>
</dbReference>
<dbReference type="SUPFAM" id="SSF53474">
    <property type="entry name" value="alpha/beta-Hydrolases"/>
    <property type="match status" value="1"/>
</dbReference>
<feature type="domain" description="AB hydrolase-1" evidence="1">
    <location>
        <begin position="17"/>
        <end position="234"/>
    </location>
</feature>
<name>A0A1G4YLE5_9ACTN</name>
<dbReference type="EMBL" id="FMUH01000005">
    <property type="protein sequence ID" value="SCX54317.1"/>
    <property type="molecule type" value="Genomic_DNA"/>
</dbReference>